<dbReference type="InterPro" id="IPR036365">
    <property type="entry name" value="PGBD-like_sf"/>
</dbReference>
<dbReference type="Gene3D" id="1.10.101.10">
    <property type="entry name" value="PGBD-like superfamily/PGBD"/>
    <property type="match status" value="1"/>
</dbReference>
<dbReference type="InterPro" id="IPR036366">
    <property type="entry name" value="PGBDSf"/>
</dbReference>
<organism evidence="3 4">
    <name type="scientific">Paeniroseomonas aquatica</name>
    <dbReference type="NCBI Taxonomy" id="373043"/>
    <lineage>
        <taxon>Bacteria</taxon>
        <taxon>Pseudomonadati</taxon>
        <taxon>Pseudomonadota</taxon>
        <taxon>Alphaproteobacteria</taxon>
        <taxon>Acetobacterales</taxon>
        <taxon>Acetobacteraceae</taxon>
        <taxon>Paeniroseomonas</taxon>
    </lineage>
</organism>
<gene>
    <name evidence="3" type="ORF">QWZ14_20555</name>
</gene>
<evidence type="ECO:0000259" key="1">
    <source>
        <dbReference type="Pfam" id="PF00182"/>
    </source>
</evidence>
<protein>
    <submittedName>
        <fullName evidence="3">Peptidoglycan-binding protein</fullName>
    </submittedName>
</protein>
<dbReference type="Pfam" id="PF01471">
    <property type="entry name" value="PG_binding_1"/>
    <property type="match status" value="1"/>
</dbReference>
<dbReference type="EMBL" id="JAUFPN010000182">
    <property type="protein sequence ID" value="MDN3566774.1"/>
    <property type="molecule type" value="Genomic_DNA"/>
</dbReference>
<dbReference type="InterPro" id="IPR000726">
    <property type="entry name" value="Glyco_hydro_19_cat"/>
</dbReference>
<proteinExistence type="predicted"/>
<evidence type="ECO:0000259" key="2">
    <source>
        <dbReference type="Pfam" id="PF01471"/>
    </source>
</evidence>
<dbReference type="SUPFAM" id="SSF53955">
    <property type="entry name" value="Lysozyme-like"/>
    <property type="match status" value="1"/>
</dbReference>
<dbReference type="Proteomes" id="UP001529369">
    <property type="component" value="Unassembled WGS sequence"/>
</dbReference>
<evidence type="ECO:0000313" key="3">
    <source>
        <dbReference type="EMBL" id="MDN3566774.1"/>
    </source>
</evidence>
<dbReference type="PANTHER" id="PTHR34408:SF1">
    <property type="entry name" value="GLYCOSYL HYDROLASE FAMILY 19 DOMAIN-CONTAINING PROTEIN HI_1415"/>
    <property type="match status" value="1"/>
</dbReference>
<evidence type="ECO:0000313" key="4">
    <source>
        <dbReference type="Proteomes" id="UP001529369"/>
    </source>
</evidence>
<accession>A0ABT8ABR1</accession>
<dbReference type="SUPFAM" id="SSF47090">
    <property type="entry name" value="PGBD-like"/>
    <property type="match status" value="1"/>
</dbReference>
<sequence>MLPIDAQCLLEIAPRFGGAAGQRQARIVAALGPVLRPVLAGYGIGTRLRLAHFLAQACHESAGFRATEEFASGAAYEGRGDLGNTSPGDGPRFKGRGLLQLTGRANYRTYGQALGVDLLARPERAAEPELSLRIAGEYWTRLGINAACDADDVVEVTRRVNGGLVGLEERRGLTARAKLVLARLEGVRLGGAQPEAARPVLHRGSTGAAVAELQRRLRQLGYRLAVDADFGPATELAVTSLQAARGIPADGVVGRLTWAALEAPAAAAA</sequence>
<name>A0ABT8ABR1_9PROT</name>
<reference evidence="4" key="1">
    <citation type="journal article" date="2019" name="Int. J. Syst. Evol. Microbiol.">
        <title>The Global Catalogue of Microorganisms (GCM) 10K type strain sequencing project: providing services to taxonomists for standard genome sequencing and annotation.</title>
        <authorList>
            <consortium name="The Broad Institute Genomics Platform"/>
            <consortium name="The Broad Institute Genome Sequencing Center for Infectious Disease"/>
            <person name="Wu L."/>
            <person name="Ma J."/>
        </authorList>
    </citation>
    <scope>NUCLEOTIDE SEQUENCE [LARGE SCALE GENOMIC DNA]</scope>
    <source>
        <strain evidence="4">CECT 7131</strain>
    </source>
</reference>
<comment type="caution">
    <text evidence="3">The sequence shown here is derived from an EMBL/GenBank/DDBJ whole genome shotgun (WGS) entry which is preliminary data.</text>
</comment>
<dbReference type="Gene3D" id="1.10.530.10">
    <property type="match status" value="1"/>
</dbReference>
<dbReference type="RefSeq" id="WP_290318727.1">
    <property type="nucleotide sequence ID" value="NZ_JAUFPN010000182.1"/>
</dbReference>
<keyword evidence="4" id="KW-1185">Reference proteome</keyword>
<feature type="domain" description="Glycoside hydrolase family 19 catalytic" evidence="1">
    <location>
        <begin position="49"/>
        <end position="140"/>
    </location>
</feature>
<dbReference type="InterPro" id="IPR052354">
    <property type="entry name" value="Cell_Wall_Dynamics_Protein"/>
</dbReference>
<dbReference type="PANTHER" id="PTHR34408">
    <property type="entry name" value="FAMILY PROTEIN, PUTATIVE-RELATED"/>
    <property type="match status" value="1"/>
</dbReference>
<dbReference type="Pfam" id="PF00182">
    <property type="entry name" value="Glyco_hydro_19"/>
    <property type="match status" value="1"/>
</dbReference>
<dbReference type="InterPro" id="IPR002477">
    <property type="entry name" value="Peptidoglycan-bd-like"/>
</dbReference>
<dbReference type="InterPro" id="IPR023346">
    <property type="entry name" value="Lysozyme-like_dom_sf"/>
</dbReference>
<feature type="domain" description="Peptidoglycan binding-like" evidence="2">
    <location>
        <begin position="206"/>
        <end position="261"/>
    </location>
</feature>